<dbReference type="AlphaFoldDB" id="A0A0A9GU49"/>
<accession>A0A0A9GU49</accession>
<evidence type="ECO:0000313" key="1">
    <source>
        <dbReference type="EMBL" id="JAE28067.1"/>
    </source>
</evidence>
<proteinExistence type="predicted"/>
<reference evidence="1" key="1">
    <citation type="submission" date="2014-09" db="EMBL/GenBank/DDBJ databases">
        <authorList>
            <person name="Magalhaes I.L.F."/>
            <person name="Oliveira U."/>
            <person name="Santos F.R."/>
            <person name="Vidigal T.H.D.A."/>
            <person name="Brescovit A.D."/>
            <person name="Santos A.J."/>
        </authorList>
    </citation>
    <scope>NUCLEOTIDE SEQUENCE</scope>
    <source>
        <tissue evidence="1">Shoot tissue taken approximately 20 cm above the soil surface</tissue>
    </source>
</reference>
<organism evidence="1">
    <name type="scientific">Arundo donax</name>
    <name type="common">Giant reed</name>
    <name type="synonym">Donax arundinaceus</name>
    <dbReference type="NCBI Taxonomy" id="35708"/>
    <lineage>
        <taxon>Eukaryota</taxon>
        <taxon>Viridiplantae</taxon>
        <taxon>Streptophyta</taxon>
        <taxon>Embryophyta</taxon>
        <taxon>Tracheophyta</taxon>
        <taxon>Spermatophyta</taxon>
        <taxon>Magnoliopsida</taxon>
        <taxon>Liliopsida</taxon>
        <taxon>Poales</taxon>
        <taxon>Poaceae</taxon>
        <taxon>PACMAD clade</taxon>
        <taxon>Arundinoideae</taxon>
        <taxon>Arundineae</taxon>
        <taxon>Arundo</taxon>
    </lineage>
</organism>
<name>A0A0A9GU49_ARUDO</name>
<dbReference type="EMBL" id="GBRH01169829">
    <property type="protein sequence ID" value="JAE28067.1"/>
    <property type="molecule type" value="Transcribed_RNA"/>
</dbReference>
<protein>
    <submittedName>
        <fullName evidence="1">Uncharacterized protein</fullName>
    </submittedName>
</protein>
<sequence>MLCFYELWLASSWFGPKLCSSRWSLTTYSSKQFIPMLAFTFQKKLVQAFD</sequence>
<reference evidence="1" key="2">
    <citation type="journal article" date="2015" name="Data Brief">
        <title>Shoot transcriptome of the giant reed, Arundo donax.</title>
        <authorList>
            <person name="Barrero R.A."/>
            <person name="Guerrero F.D."/>
            <person name="Moolhuijzen P."/>
            <person name="Goolsby J.A."/>
            <person name="Tidwell J."/>
            <person name="Bellgard S.E."/>
            <person name="Bellgard M.I."/>
        </authorList>
    </citation>
    <scope>NUCLEOTIDE SEQUENCE</scope>
    <source>
        <tissue evidence="1">Shoot tissue taken approximately 20 cm above the soil surface</tissue>
    </source>
</reference>